<keyword evidence="2 4" id="KW-0862">Zinc</keyword>
<evidence type="ECO:0000256" key="4">
    <source>
        <dbReference type="PROSITE-ProRule" id="PRU00125"/>
    </source>
</evidence>
<reference evidence="7" key="2">
    <citation type="submission" date="2025-09" db="UniProtKB">
        <authorList>
            <consortium name="Ensembl"/>
        </authorList>
    </citation>
    <scope>IDENTIFICATION</scope>
</reference>
<keyword evidence="1 4" id="KW-0479">Metal-binding</keyword>
<evidence type="ECO:0000313" key="7">
    <source>
        <dbReference type="Ensembl" id="ENSPCLP00000017785.1"/>
    </source>
</evidence>
<feature type="region of interest" description="Disordered" evidence="5">
    <location>
        <begin position="405"/>
        <end position="467"/>
    </location>
</feature>
<dbReference type="SMART" id="SM00132">
    <property type="entry name" value="LIM"/>
    <property type="match status" value="1"/>
</dbReference>
<dbReference type="InterPro" id="IPR028740">
    <property type="entry name" value="EPLIN_Lim_dom"/>
</dbReference>
<accession>A0A669QDG1</accession>
<feature type="compositionally biased region" description="Polar residues" evidence="5">
    <location>
        <begin position="914"/>
        <end position="926"/>
    </location>
</feature>
<feature type="compositionally biased region" description="Polar residues" evidence="5">
    <location>
        <begin position="566"/>
        <end position="581"/>
    </location>
</feature>
<dbReference type="InterPro" id="IPR001781">
    <property type="entry name" value="Znf_LIM"/>
</dbReference>
<feature type="compositionally biased region" description="Basic and acidic residues" evidence="5">
    <location>
        <begin position="359"/>
        <end position="378"/>
    </location>
</feature>
<dbReference type="PROSITE" id="PS00478">
    <property type="entry name" value="LIM_DOMAIN_1"/>
    <property type="match status" value="1"/>
</dbReference>
<dbReference type="Proteomes" id="UP000472261">
    <property type="component" value="Unplaced"/>
</dbReference>
<dbReference type="Pfam" id="PF00412">
    <property type="entry name" value="LIM"/>
    <property type="match status" value="1"/>
</dbReference>
<evidence type="ECO:0000313" key="8">
    <source>
        <dbReference type="Proteomes" id="UP000472261"/>
    </source>
</evidence>
<feature type="region of interest" description="Disordered" evidence="5">
    <location>
        <begin position="789"/>
        <end position="950"/>
    </location>
</feature>
<feature type="region of interest" description="Disordered" evidence="5">
    <location>
        <begin position="249"/>
        <end position="313"/>
    </location>
</feature>
<feature type="compositionally biased region" description="Basic and acidic residues" evidence="5">
    <location>
        <begin position="870"/>
        <end position="881"/>
    </location>
</feature>
<feature type="compositionally biased region" description="Basic and acidic residues" evidence="5">
    <location>
        <begin position="405"/>
        <end position="418"/>
    </location>
</feature>
<feature type="compositionally biased region" description="Basic and acidic residues" evidence="5">
    <location>
        <begin position="927"/>
        <end position="936"/>
    </location>
</feature>
<keyword evidence="3 4" id="KW-0440">LIM domain</keyword>
<dbReference type="SUPFAM" id="SSF57716">
    <property type="entry name" value="Glucocorticoid receptor-like (DNA-binding domain)"/>
    <property type="match status" value="2"/>
</dbReference>
<feature type="region of interest" description="Disordered" evidence="5">
    <location>
        <begin position="723"/>
        <end position="757"/>
    </location>
</feature>
<feature type="region of interest" description="Disordered" evidence="5">
    <location>
        <begin position="84"/>
        <end position="136"/>
    </location>
</feature>
<dbReference type="PANTHER" id="PTHR24206">
    <property type="entry name" value="OS06G0237300 PROTEIN"/>
    <property type="match status" value="1"/>
</dbReference>
<evidence type="ECO:0000259" key="6">
    <source>
        <dbReference type="PROSITE" id="PS50023"/>
    </source>
</evidence>
<dbReference type="Gene3D" id="2.10.110.10">
    <property type="entry name" value="Cysteine Rich Protein"/>
    <property type="match status" value="1"/>
</dbReference>
<sequence length="967" mass="107130">MKMHKRPASQECGLSSRAAENQFFFFFFFFFFFLPLNTLRFCGTPSQPLLVPARRSPGTAAPRNLSAPGFEPRGQPCAAECCAYRPRPRPPSTTPQHRSPTPPPRLEATTRPSRTRGEHPAKSRAAHALDEETPPPFPVQIGAWSVAEGRGLKGRGAWSRWTRGVASAAARRRRRRGGAVVTAPATGVRVGAPPAAAGVCGDKMEPSPFNRRQWTSQSLKITAKELSLVNKNKSSALVERFSRYQKAAEEATAEKKRNSTENLPPHFKRGNLSVLKKKWENPVPGTESRKETLRSSCAEGGHRVESPELGVGSSLAFSSDTEQIPAAGTASLSQASSGTSGQLQCPGVDSRKSQSHSPESGKMENYLREPREVEKPEASENTESSGKIEKYSVPLSKLKMMFEKGEAAQPKVARDQRKTAIGRRISENSFSSEDLDVGQGEKSHSASDGSPALSPEKVETKKSLEMPRLTETSIKDRLAKYQAAVSKQGSSQGLVTMNEIQASENEIKNYKSEQKENMPPSFEDCISYQDGEKVSVGENSLSFHSSLSEDGNVGQNLESETEIQKPVSTKQQNFGSKSLGQTDASLPKTVKKFQLPAKETCVGCQKTVYPMERLLANQQVFHISCFRCSYCNSKLSLGTYASLRGNIYCKPHFNQLFKAKGNYDEGFGHKQHKELWSSKTECEESLEKTLHGVNATESPQNPGVEDAPIAKVGVLAATMEAKASALPEREEKPAETKKLRIAWPPPSDQSTQGSTLDEGIKVLKPKWPPEEESTKPDVLEDVDLDLKKLRRSSSLKERSRPFTVAASFRTVSVKGHKTDNSSSPSKAERDVLKRSEELEREVVVDKKQKEKIENRNVQNAEEKNVEEERELPGIKTAEHNFVENGQENAETDEEEHAVEEQQTSNEEFLEPNSPKHSSLSNVTAKESSPEQNRKSQDVGFWEGEDMEDLSVEEQIKRNRYYEDDDEE</sequence>
<feature type="region of interest" description="Disordered" evidence="5">
    <location>
        <begin position="545"/>
        <end position="581"/>
    </location>
</feature>
<evidence type="ECO:0000256" key="2">
    <source>
        <dbReference type="ARBA" id="ARBA00022833"/>
    </source>
</evidence>
<dbReference type="OMA" id="RESCVMC"/>
<organism evidence="7 8">
    <name type="scientific">Phasianus colchicus</name>
    <name type="common">Common pheasant</name>
    <dbReference type="NCBI Taxonomy" id="9054"/>
    <lineage>
        <taxon>Eukaryota</taxon>
        <taxon>Metazoa</taxon>
        <taxon>Chordata</taxon>
        <taxon>Craniata</taxon>
        <taxon>Vertebrata</taxon>
        <taxon>Euteleostomi</taxon>
        <taxon>Archelosauria</taxon>
        <taxon>Archosauria</taxon>
        <taxon>Dinosauria</taxon>
        <taxon>Saurischia</taxon>
        <taxon>Theropoda</taxon>
        <taxon>Coelurosauria</taxon>
        <taxon>Aves</taxon>
        <taxon>Neognathae</taxon>
        <taxon>Galloanserae</taxon>
        <taxon>Galliformes</taxon>
        <taxon>Phasianidae</taxon>
        <taxon>Phasianinae</taxon>
        <taxon>Phasianus</taxon>
    </lineage>
</organism>
<dbReference type="CDD" id="cd09485">
    <property type="entry name" value="LIM_Eplin_alpha_beta"/>
    <property type="match status" value="1"/>
</dbReference>
<dbReference type="GO" id="GO:0046872">
    <property type="term" value="F:metal ion binding"/>
    <property type="evidence" value="ECO:0007669"/>
    <property type="project" value="UniProtKB-KW"/>
</dbReference>
<dbReference type="FunFam" id="2.10.110.10:FF:000002">
    <property type="entry name" value="LIM domain and actin-binding 1"/>
    <property type="match status" value="1"/>
</dbReference>
<protein>
    <submittedName>
        <fullName evidence="7">LIM domain and actin binding 1</fullName>
    </submittedName>
</protein>
<feature type="compositionally biased region" description="Basic and acidic residues" evidence="5">
    <location>
        <begin position="249"/>
        <end position="259"/>
    </location>
</feature>
<proteinExistence type="predicted"/>
<keyword evidence="8" id="KW-1185">Reference proteome</keyword>
<feature type="compositionally biased region" description="Basic and acidic residues" evidence="5">
    <location>
        <begin position="456"/>
        <end position="465"/>
    </location>
</feature>
<feature type="compositionally biased region" description="Polar residues" evidence="5">
    <location>
        <begin position="330"/>
        <end position="343"/>
    </location>
</feature>
<feature type="compositionally biased region" description="Basic and acidic residues" evidence="5">
    <location>
        <begin position="727"/>
        <end position="738"/>
    </location>
</feature>
<evidence type="ECO:0000256" key="1">
    <source>
        <dbReference type="ARBA" id="ARBA00022723"/>
    </source>
</evidence>
<dbReference type="AlphaFoldDB" id="A0A669QDG1"/>
<reference evidence="7" key="1">
    <citation type="submission" date="2025-08" db="UniProtKB">
        <authorList>
            <consortium name="Ensembl"/>
        </authorList>
    </citation>
    <scope>IDENTIFICATION</scope>
</reference>
<evidence type="ECO:0000256" key="3">
    <source>
        <dbReference type="ARBA" id="ARBA00023038"/>
    </source>
</evidence>
<name>A0A669QDG1_PHACC</name>
<feature type="domain" description="LIM zinc-binding" evidence="6">
    <location>
        <begin position="599"/>
        <end position="659"/>
    </location>
</feature>
<dbReference type="Ensembl" id="ENSPCLT00000023693.1">
    <property type="protein sequence ID" value="ENSPCLP00000017785.1"/>
    <property type="gene ID" value="ENSPCLG00000014832.1"/>
</dbReference>
<feature type="region of interest" description="Disordered" evidence="5">
    <location>
        <begin position="326"/>
        <end position="393"/>
    </location>
</feature>
<feature type="compositionally biased region" description="Basic and acidic residues" evidence="5">
    <location>
        <begin position="826"/>
        <end position="854"/>
    </location>
</feature>
<dbReference type="PROSITE" id="PS50023">
    <property type="entry name" value="LIM_DOMAIN_2"/>
    <property type="match status" value="1"/>
</dbReference>
<evidence type="ECO:0000256" key="5">
    <source>
        <dbReference type="SAM" id="MobiDB-lite"/>
    </source>
</evidence>
<feature type="compositionally biased region" description="Polar residues" evidence="5">
    <location>
        <begin position="545"/>
        <end position="558"/>
    </location>
</feature>